<dbReference type="VEuPathDB" id="TriTrypDB:ADEAN_000536200"/>
<keyword evidence="6" id="KW-0256">Endoplasmic reticulum</keyword>
<dbReference type="Pfam" id="PF08320">
    <property type="entry name" value="PIG-X"/>
    <property type="match status" value="1"/>
</dbReference>
<protein>
    <submittedName>
        <fullName evidence="10">PIG-X / PBN1, putative</fullName>
    </submittedName>
</protein>
<keyword evidence="5" id="KW-0812">Transmembrane</keyword>
<evidence type="ECO:0000256" key="4">
    <source>
        <dbReference type="ARBA" id="ARBA00022502"/>
    </source>
</evidence>
<keyword evidence="9" id="KW-0325">Glycoprotein</keyword>
<evidence type="ECO:0000256" key="8">
    <source>
        <dbReference type="ARBA" id="ARBA00023136"/>
    </source>
</evidence>
<proteinExistence type="inferred from homology"/>
<evidence type="ECO:0000256" key="9">
    <source>
        <dbReference type="ARBA" id="ARBA00023180"/>
    </source>
</evidence>
<comment type="similarity">
    <text evidence="3">Belongs to the PIGX family.</text>
</comment>
<dbReference type="Proteomes" id="UP000515908">
    <property type="component" value="Chromosome 09"/>
</dbReference>
<organism evidence="10 11">
    <name type="scientific">Angomonas deanei</name>
    <dbReference type="NCBI Taxonomy" id="59799"/>
    <lineage>
        <taxon>Eukaryota</taxon>
        <taxon>Discoba</taxon>
        <taxon>Euglenozoa</taxon>
        <taxon>Kinetoplastea</taxon>
        <taxon>Metakinetoplastina</taxon>
        <taxon>Trypanosomatida</taxon>
        <taxon>Trypanosomatidae</taxon>
        <taxon>Strigomonadinae</taxon>
        <taxon>Angomonas</taxon>
    </lineage>
</organism>
<dbReference type="GO" id="GO:0006506">
    <property type="term" value="P:GPI anchor biosynthetic process"/>
    <property type="evidence" value="ECO:0007669"/>
    <property type="project" value="UniProtKB-UniPathway"/>
</dbReference>
<dbReference type="InterPro" id="IPR013233">
    <property type="entry name" value="PIG-X/PBN1"/>
</dbReference>
<dbReference type="GO" id="GO:0005789">
    <property type="term" value="C:endoplasmic reticulum membrane"/>
    <property type="evidence" value="ECO:0007669"/>
    <property type="project" value="UniProtKB-SubCell"/>
</dbReference>
<dbReference type="UniPathway" id="UPA00196"/>
<dbReference type="EMBL" id="LR877153">
    <property type="protein sequence ID" value="CAD2217876.1"/>
    <property type="molecule type" value="Genomic_DNA"/>
</dbReference>
<keyword evidence="11" id="KW-1185">Reference proteome</keyword>
<dbReference type="AlphaFoldDB" id="A0A7G2CDH0"/>
<comment type="pathway">
    <text evidence="2">Glycolipid biosynthesis; glycosylphosphatidylinositol-anchor biosynthesis.</text>
</comment>
<keyword evidence="4" id="KW-0337">GPI-anchor biosynthesis</keyword>
<name>A0A7G2CDH0_9TRYP</name>
<sequence>MVAGEPLGFLGSGFHMRLNLEVPVDSNDTGVITSLDPSFFFDIEEVQSQSQVFVNGEDRTSEFLVIADSVTPFDIEAPVFNINYSENQVVIMIAKKSSSDFKGTGQLRLPIHARYEHLDAKAEFSLWKLVNGESSYVNRCVGPFQVKRGDEYYGETPKYCIDIPTGVLQDLPFVYRSLVSLLIAGSVVVVLAI</sequence>
<evidence type="ECO:0000256" key="5">
    <source>
        <dbReference type="ARBA" id="ARBA00022692"/>
    </source>
</evidence>
<evidence type="ECO:0000256" key="7">
    <source>
        <dbReference type="ARBA" id="ARBA00022989"/>
    </source>
</evidence>
<gene>
    <name evidence="10" type="ORF">ADEAN_000536200</name>
</gene>
<evidence type="ECO:0000313" key="10">
    <source>
        <dbReference type="EMBL" id="CAD2217876.1"/>
    </source>
</evidence>
<keyword evidence="8" id="KW-0472">Membrane</keyword>
<evidence type="ECO:0000256" key="1">
    <source>
        <dbReference type="ARBA" id="ARBA00004389"/>
    </source>
</evidence>
<evidence type="ECO:0000256" key="2">
    <source>
        <dbReference type="ARBA" id="ARBA00004687"/>
    </source>
</evidence>
<reference evidence="10 11" key="1">
    <citation type="submission" date="2020-08" db="EMBL/GenBank/DDBJ databases">
        <authorList>
            <person name="Newling K."/>
            <person name="Davey J."/>
            <person name="Forrester S."/>
        </authorList>
    </citation>
    <scope>NUCLEOTIDE SEQUENCE [LARGE SCALE GENOMIC DNA]</scope>
    <source>
        <strain evidence="11">Crithidia deanei Carvalho (ATCC PRA-265)</strain>
    </source>
</reference>
<accession>A0A7G2CDH0</accession>
<comment type="subcellular location">
    <subcellularLocation>
        <location evidence="1">Endoplasmic reticulum membrane</location>
        <topology evidence="1">Single-pass membrane protein</topology>
    </subcellularLocation>
</comment>
<evidence type="ECO:0000313" key="11">
    <source>
        <dbReference type="Proteomes" id="UP000515908"/>
    </source>
</evidence>
<evidence type="ECO:0000256" key="6">
    <source>
        <dbReference type="ARBA" id="ARBA00022824"/>
    </source>
</evidence>
<keyword evidence="7" id="KW-1133">Transmembrane helix</keyword>
<evidence type="ECO:0000256" key="3">
    <source>
        <dbReference type="ARBA" id="ARBA00010345"/>
    </source>
</evidence>